<proteinExistence type="predicted"/>
<dbReference type="Proteomes" id="UP000285744">
    <property type="component" value="Unassembled WGS sequence"/>
</dbReference>
<sequence length="63" mass="6982">MVFTRSAVSHVHVRDDAAVVVWQAPSVPGAWSVSEVRFDEVLNPHERAVLLGRTRGGRCTGRR</sequence>
<evidence type="ECO:0000313" key="2">
    <source>
        <dbReference type="Proteomes" id="UP000285744"/>
    </source>
</evidence>
<gene>
    <name evidence="1" type="ORF">D7I43_31090</name>
</gene>
<dbReference type="EMBL" id="RAQQ01000046">
    <property type="protein sequence ID" value="RKF22852.1"/>
    <property type="molecule type" value="Genomic_DNA"/>
</dbReference>
<dbReference type="RefSeq" id="WP_120332136.1">
    <property type="nucleotide sequence ID" value="NZ_RAQQ01000046.1"/>
</dbReference>
<reference evidence="1 2" key="1">
    <citation type="journal article" date="2018" name="Int. J. Syst. Evol. Microbiol.">
        <title>Micromonospora globbae sp. nov., an endophytic actinomycete isolated from roots of Globba winitii C. H. Wright.</title>
        <authorList>
            <person name="Kuncharoen N."/>
            <person name="Pittayakhajonwut P."/>
            <person name="Tanasupawat S."/>
        </authorList>
    </citation>
    <scope>NUCLEOTIDE SEQUENCE [LARGE SCALE GENOMIC DNA]</scope>
    <source>
        <strain evidence="1 2">WPS1-2</strain>
    </source>
</reference>
<evidence type="ECO:0000313" key="1">
    <source>
        <dbReference type="EMBL" id="RKF22852.1"/>
    </source>
</evidence>
<protein>
    <submittedName>
        <fullName evidence="1">Uncharacterized protein</fullName>
    </submittedName>
</protein>
<organism evidence="1 2">
    <name type="scientific">Micromonospora globbae</name>
    <dbReference type="NCBI Taxonomy" id="1894969"/>
    <lineage>
        <taxon>Bacteria</taxon>
        <taxon>Bacillati</taxon>
        <taxon>Actinomycetota</taxon>
        <taxon>Actinomycetes</taxon>
        <taxon>Micromonosporales</taxon>
        <taxon>Micromonosporaceae</taxon>
        <taxon>Micromonospora</taxon>
    </lineage>
</organism>
<accession>A0A420EQ93</accession>
<name>A0A420EQ93_9ACTN</name>
<dbReference type="AlphaFoldDB" id="A0A420EQ93"/>
<comment type="caution">
    <text evidence="1">The sequence shown here is derived from an EMBL/GenBank/DDBJ whole genome shotgun (WGS) entry which is preliminary data.</text>
</comment>